<proteinExistence type="predicted"/>
<dbReference type="EnsemblMetazoa" id="G22170.3">
    <property type="protein sequence ID" value="G22170.3:cds"/>
    <property type="gene ID" value="G22170"/>
</dbReference>
<feature type="compositionally biased region" description="Basic residues" evidence="1">
    <location>
        <begin position="402"/>
        <end position="411"/>
    </location>
</feature>
<organism evidence="3 4">
    <name type="scientific">Magallana gigas</name>
    <name type="common">Pacific oyster</name>
    <name type="synonym">Crassostrea gigas</name>
    <dbReference type="NCBI Taxonomy" id="29159"/>
    <lineage>
        <taxon>Eukaryota</taxon>
        <taxon>Metazoa</taxon>
        <taxon>Spiralia</taxon>
        <taxon>Lophotrochozoa</taxon>
        <taxon>Mollusca</taxon>
        <taxon>Bivalvia</taxon>
        <taxon>Autobranchia</taxon>
        <taxon>Pteriomorphia</taxon>
        <taxon>Ostreida</taxon>
        <taxon>Ostreoidea</taxon>
        <taxon>Ostreidae</taxon>
        <taxon>Magallana</taxon>
    </lineage>
</organism>
<dbReference type="SMART" id="SM00666">
    <property type="entry name" value="PB1"/>
    <property type="match status" value="1"/>
</dbReference>
<reference evidence="3" key="1">
    <citation type="submission" date="2022-08" db="UniProtKB">
        <authorList>
            <consortium name="EnsemblMetazoa"/>
        </authorList>
    </citation>
    <scope>IDENTIFICATION</scope>
    <source>
        <strain evidence="3">05x7-T-G4-1.051#20</strain>
    </source>
</reference>
<evidence type="ECO:0000313" key="3">
    <source>
        <dbReference type="EnsemblMetazoa" id="G22170.5:cds"/>
    </source>
</evidence>
<dbReference type="EnsemblMetazoa" id="G22170.5">
    <property type="protein sequence ID" value="G22170.5:cds"/>
    <property type="gene ID" value="G22170"/>
</dbReference>
<keyword evidence="4" id="KW-1185">Reference proteome</keyword>
<dbReference type="Pfam" id="PF00564">
    <property type="entry name" value="PB1"/>
    <property type="match status" value="1"/>
</dbReference>
<dbReference type="OMA" id="NQETEMD"/>
<evidence type="ECO:0000313" key="4">
    <source>
        <dbReference type="Proteomes" id="UP000005408"/>
    </source>
</evidence>
<sequence length="602" mass="71911">MMKVKVTLMSAVEPEMRRMSFGDNPDFGDLKKKVSELFNETDTEMLFQWKDSEDDMITMSSEEEFQEALKNISDGLLRIFIKRVNDCTNGLKGGNADHENSDFRMNMDNDTDVRPRVWERRLGRGKGCGLGWRSFDASPARRRGCYERKEWRRLRRALKFTEGFGKPEHGCRRFRRRDARKHEDRRDLMSSDDVIPEGGMEECRWTDRSAGCRKIRRCQRPLGMSTDGCRRSRMRKRETMYEMARGMNRCRRANSAPPARFHDENHTRCGRRMRGRFERTRRCRSASLPPLERSSAFPAGSCRRRFGCPKRFFIKLKVKNVKKRGCTSDDESGCNRERKCLGRRCKSYRRRAMMEADKVKENVDAPITPEEDMEPRMETLSLNDDRSDEDMQKGQQDGMGKKERRCKRRKHTYQEDGEDENDRPERRRGKCHRNCRNKYEMNGDVSQPQENTQEEDNNEAEYSDQNRRERRRQIREYRRALQEQSSVECSHRSGKGDRGYHKYVTLKVNMDGNMRPKKLARKLYKIFNQETEMDGKTPNDQDRKRDHEDWSRKDFDWPRYHGTCRRRQARGFRRFRAMSPEFSRRDVGGFRPRGWYRKNCPW</sequence>
<dbReference type="AlphaFoldDB" id="A0A8W8K2R0"/>
<dbReference type="InterPro" id="IPR053793">
    <property type="entry name" value="PB1-like"/>
</dbReference>
<evidence type="ECO:0000259" key="2">
    <source>
        <dbReference type="PROSITE" id="PS51745"/>
    </source>
</evidence>
<protein>
    <recommendedName>
        <fullName evidence="2">PB1 domain-containing protein</fullName>
    </recommendedName>
</protein>
<dbReference type="EnsemblMetazoa" id="G22170.6">
    <property type="protein sequence ID" value="G22170.6:cds"/>
    <property type="gene ID" value="G22170"/>
</dbReference>
<feature type="region of interest" description="Disordered" evidence="1">
    <location>
        <begin position="357"/>
        <end position="471"/>
    </location>
</feature>
<dbReference type="SUPFAM" id="SSF54277">
    <property type="entry name" value="CAD &amp; PB1 domains"/>
    <property type="match status" value="1"/>
</dbReference>
<feature type="domain" description="PB1" evidence="2">
    <location>
        <begin position="1"/>
        <end position="84"/>
    </location>
</feature>
<dbReference type="InterPro" id="IPR000270">
    <property type="entry name" value="PB1_dom"/>
</dbReference>
<dbReference type="Gene3D" id="3.10.20.90">
    <property type="entry name" value="Phosphatidylinositol 3-kinase Catalytic Subunit, Chain A, domain 1"/>
    <property type="match status" value="1"/>
</dbReference>
<accession>A0A8W8K2R0</accession>
<feature type="compositionally biased region" description="Basic residues" evidence="1">
    <location>
        <begin position="426"/>
        <end position="436"/>
    </location>
</feature>
<feature type="compositionally biased region" description="Basic and acidic residues" evidence="1">
    <location>
        <begin position="383"/>
        <end position="392"/>
    </location>
</feature>
<name>A0A8W8K2R0_MAGGI</name>
<dbReference type="Proteomes" id="UP000005408">
    <property type="component" value="Unassembled WGS sequence"/>
</dbReference>
<dbReference type="OrthoDB" id="6161542at2759"/>
<evidence type="ECO:0000256" key="1">
    <source>
        <dbReference type="SAM" id="MobiDB-lite"/>
    </source>
</evidence>
<dbReference type="PROSITE" id="PS51745">
    <property type="entry name" value="PB1"/>
    <property type="match status" value="1"/>
</dbReference>
<dbReference type="CDD" id="cd05992">
    <property type="entry name" value="PB1"/>
    <property type="match status" value="1"/>
</dbReference>
<feature type="compositionally biased region" description="Acidic residues" evidence="1">
    <location>
        <begin position="452"/>
        <end position="462"/>
    </location>
</feature>